<dbReference type="InterPro" id="IPR036390">
    <property type="entry name" value="WH_DNA-bd_sf"/>
</dbReference>
<evidence type="ECO:0000313" key="5">
    <source>
        <dbReference type="EMBL" id="PAP98576.1"/>
    </source>
</evidence>
<comment type="caution">
    <text evidence="5">The sequence shown here is derived from an EMBL/GenBank/DDBJ whole genome shotgun (WGS) entry which is preliminary data.</text>
</comment>
<gene>
    <name evidence="5" type="ORF">CIT25_30140</name>
</gene>
<dbReference type="InterPro" id="IPR036388">
    <property type="entry name" value="WH-like_DNA-bd_sf"/>
</dbReference>
<keyword evidence="1" id="KW-0805">Transcription regulation</keyword>
<dbReference type="SMART" id="SM01134">
    <property type="entry name" value="DeoRC"/>
    <property type="match status" value="1"/>
</dbReference>
<sequence>MRRPQHNTNTAAIDHLTRAPTELSATRHRRIVELLAETAELHVDDLSRIFAVSPETIRRDLRLLEQKGALRRVHGGAVLCQEILVQSYQQRMALLTPVKEVIPEQILQLSVHAEGQTIFIGGGSTMLALAKRMSDRDSAIFVTNGTNVAVTLKRSGVHSVVLTGGQVHGGHELLTGNHVLETVRRFNFDVAYIDADALDADLGLLDRLESESLLHRLIARHSRRYVVAIDHAKFEASAPFASVPLPEIDVLVTDREPSEVVKNGLQLAGVRLVHPDSLNGPPCRAK</sequence>
<keyword evidence="2" id="KW-0238">DNA-binding</keyword>
<protein>
    <recommendedName>
        <fullName evidence="4">HTH deoR-type domain-containing protein</fullName>
    </recommendedName>
</protein>
<feature type="domain" description="HTH deoR-type" evidence="4">
    <location>
        <begin position="24"/>
        <end position="79"/>
    </location>
</feature>
<dbReference type="Pfam" id="PF08220">
    <property type="entry name" value="HTH_DeoR"/>
    <property type="match status" value="1"/>
</dbReference>
<dbReference type="InterPro" id="IPR001034">
    <property type="entry name" value="DeoR_HTH"/>
</dbReference>
<dbReference type="PROSITE" id="PS51000">
    <property type="entry name" value="HTH_DEOR_2"/>
    <property type="match status" value="1"/>
</dbReference>
<dbReference type="SUPFAM" id="SSF100950">
    <property type="entry name" value="NagB/RpiA/CoA transferase-like"/>
    <property type="match status" value="1"/>
</dbReference>
<proteinExistence type="predicted"/>
<accession>A0AB36R2I3</accession>
<dbReference type="InterPro" id="IPR018356">
    <property type="entry name" value="Tscrpt_reg_HTH_DeoR_CS"/>
</dbReference>
<dbReference type="GO" id="GO:0003700">
    <property type="term" value="F:DNA-binding transcription factor activity"/>
    <property type="evidence" value="ECO:0007669"/>
    <property type="project" value="InterPro"/>
</dbReference>
<keyword evidence="6" id="KW-1185">Reference proteome</keyword>
<dbReference type="PANTHER" id="PTHR30363:SF44">
    <property type="entry name" value="AGA OPERON TRANSCRIPTIONAL REPRESSOR-RELATED"/>
    <property type="match status" value="1"/>
</dbReference>
<dbReference type="InterPro" id="IPR050313">
    <property type="entry name" value="Carb_Metab_HTH_regulators"/>
</dbReference>
<evidence type="ECO:0000256" key="2">
    <source>
        <dbReference type="ARBA" id="ARBA00023125"/>
    </source>
</evidence>
<dbReference type="InterPro" id="IPR037171">
    <property type="entry name" value="NagB/RpiA_transferase-like"/>
</dbReference>
<evidence type="ECO:0000259" key="4">
    <source>
        <dbReference type="PROSITE" id="PS51000"/>
    </source>
</evidence>
<evidence type="ECO:0000313" key="6">
    <source>
        <dbReference type="Proteomes" id="UP000216215"/>
    </source>
</evidence>
<dbReference type="Proteomes" id="UP000216215">
    <property type="component" value="Unassembled WGS sequence"/>
</dbReference>
<organism evidence="5 6">
    <name type="scientific">Mesorhizobium mediterraneum</name>
    <dbReference type="NCBI Taxonomy" id="43617"/>
    <lineage>
        <taxon>Bacteria</taxon>
        <taxon>Pseudomonadati</taxon>
        <taxon>Pseudomonadota</taxon>
        <taxon>Alphaproteobacteria</taxon>
        <taxon>Hyphomicrobiales</taxon>
        <taxon>Phyllobacteriaceae</taxon>
        <taxon>Mesorhizobium</taxon>
    </lineage>
</organism>
<dbReference type="EMBL" id="NPKI01000044">
    <property type="protein sequence ID" value="PAP98576.1"/>
    <property type="molecule type" value="Genomic_DNA"/>
</dbReference>
<dbReference type="InterPro" id="IPR014036">
    <property type="entry name" value="DeoR-like_C"/>
</dbReference>
<evidence type="ECO:0000256" key="3">
    <source>
        <dbReference type="ARBA" id="ARBA00023163"/>
    </source>
</evidence>
<dbReference type="AlphaFoldDB" id="A0AB36R2I3"/>
<name>A0AB36R2I3_9HYPH</name>
<dbReference type="PROSITE" id="PS00894">
    <property type="entry name" value="HTH_DEOR_1"/>
    <property type="match status" value="1"/>
</dbReference>
<dbReference type="PRINTS" id="PR00037">
    <property type="entry name" value="HTHLACR"/>
</dbReference>
<dbReference type="PANTHER" id="PTHR30363">
    <property type="entry name" value="HTH-TYPE TRANSCRIPTIONAL REGULATOR SRLR-RELATED"/>
    <property type="match status" value="1"/>
</dbReference>
<evidence type="ECO:0000256" key="1">
    <source>
        <dbReference type="ARBA" id="ARBA00023015"/>
    </source>
</evidence>
<dbReference type="SUPFAM" id="SSF46785">
    <property type="entry name" value="Winged helix' DNA-binding domain"/>
    <property type="match status" value="1"/>
</dbReference>
<dbReference type="Gene3D" id="1.10.10.10">
    <property type="entry name" value="Winged helix-like DNA-binding domain superfamily/Winged helix DNA-binding domain"/>
    <property type="match status" value="1"/>
</dbReference>
<dbReference type="Gene3D" id="3.40.50.1360">
    <property type="match status" value="1"/>
</dbReference>
<dbReference type="GO" id="GO:0003677">
    <property type="term" value="F:DNA binding"/>
    <property type="evidence" value="ECO:0007669"/>
    <property type="project" value="UniProtKB-KW"/>
</dbReference>
<dbReference type="SMART" id="SM00420">
    <property type="entry name" value="HTH_DEOR"/>
    <property type="match status" value="1"/>
</dbReference>
<dbReference type="Pfam" id="PF00455">
    <property type="entry name" value="DeoRC"/>
    <property type="match status" value="1"/>
</dbReference>
<reference evidence="6" key="1">
    <citation type="submission" date="2017-08" db="EMBL/GenBank/DDBJ databases">
        <title>Mesorhizobium wenxinae sp. nov., a novel rhizobial species isolated from root nodules of chickpea (Cicer arietinum L.).</title>
        <authorList>
            <person name="Zhang J."/>
        </authorList>
    </citation>
    <scope>NUCLEOTIDE SEQUENCE [LARGE SCALE GENOMIC DNA]</scope>
    <source>
        <strain evidence="6">USDA 3392</strain>
    </source>
</reference>
<keyword evidence="3" id="KW-0804">Transcription</keyword>